<organism evidence="1 2">
    <name type="scientific">Acanthoscelides obtectus</name>
    <name type="common">Bean weevil</name>
    <name type="synonym">Bruchus obtectus</name>
    <dbReference type="NCBI Taxonomy" id="200917"/>
    <lineage>
        <taxon>Eukaryota</taxon>
        <taxon>Metazoa</taxon>
        <taxon>Ecdysozoa</taxon>
        <taxon>Arthropoda</taxon>
        <taxon>Hexapoda</taxon>
        <taxon>Insecta</taxon>
        <taxon>Pterygota</taxon>
        <taxon>Neoptera</taxon>
        <taxon>Endopterygota</taxon>
        <taxon>Coleoptera</taxon>
        <taxon>Polyphaga</taxon>
        <taxon>Cucujiformia</taxon>
        <taxon>Chrysomeloidea</taxon>
        <taxon>Chrysomelidae</taxon>
        <taxon>Bruchinae</taxon>
        <taxon>Bruchini</taxon>
        <taxon>Acanthoscelides</taxon>
    </lineage>
</organism>
<name>A0A9P0KMM2_ACAOB</name>
<accession>A0A9P0KMM2</accession>
<proteinExistence type="predicted"/>
<keyword evidence="2" id="KW-1185">Reference proteome</keyword>
<evidence type="ECO:0000313" key="1">
    <source>
        <dbReference type="EMBL" id="CAH1977142.1"/>
    </source>
</evidence>
<protein>
    <submittedName>
        <fullName evidence="1">Uncharacterized protein</fullName>
    </submittedName>
</protein>
<evidence type="ECO:0000313" key="2">
    <source>
        <dbReference type="Proteomes" id="UP001152888"/>
    </source>
</evidence>
<gene>
    <name evidence="1" type="ORF">ACAOBT_LOCUS12484</name>
</gene>
<comment type="caution">
    <text evidence="1">The sequence shown here is derived from an EMBL/GenBank/DDBJ whole genome shotgun (WGS) entry which is preliminary data.</text>
</comment>
<dbReference type="Proteomes" id="UP001152888">
    <property type="component" value="Unassembled WGS sequence"/>
</dbReference>
<dbReference type="AlphaFoldDB" id="A0A9P0KMM2"/>
<sequence length="56" mass="6822">MRYMKKIPMHTTYQTKMKLKIGWRKEIRWKMFLLKKRGFILVKISSNGTKTSLQSM</sequence>
<reference evidence="1" key="1">
    <citation type="submission" date="2022-03" db="EMBL/GenBank/DDBJ databases">
        <authorList>
            <person name="Sayadi A."/>
        </authorList>
    </citation>
    <scope>NUCLEOTIDE SEQUENCE</scope>
</reference>
<dbReference type="EMBL" id="CAKOFQ010006854">
    <property type="protein sequence ID" value="CAH1977142.1"/>
    <property type="molecule type" value="Genomic_DNA"/>
</dbReference>